<evidence type="ECO:0000256" key="3">
    <source>
        <dbReference type="ARBA" id="ARBA00011048"/>
    </source>
</evidence>
<evidence type="ECO:0000256" key="2">
    <source>
        <dbReference type="ARBA" id="ARBA00001966"/>
    </source>
</evidence>
<sequence length="651" mass="70110">MTRTDYPHLFSPIRVGTMQLQNRIMVPTHAFADSNLVGTSAEADRFIAYYQAKARGGSSWVCGGSMHLRTPVGVGFEPSGMGASKEGMFRNDLFVPRARLFADAMHSEGAYASMQIVFMGGTPFGPSQRAHGFANNRVPHALTTGEIGEIVAEYAFTAGRMREAGLDGAELHANNDDLLQWFMSPMTNDRDDRYGGSVASRLTLLHEVLSVIRGVVGKEFTLGARICMDERIAGGYDSDIARESLALIDSWGLVDYLHLNVGNNWGETTYLPLPDFDTEHWIEMAGTMKAVVGCPVIYTGRVTTPEAAEHIVASGHADIVGIVRSNIADPEFANKAATGRVAEIRPCVASNDCLSRVTLDGISFGCAVNPRAGMEQLVVDTAARPKNVLVIGGGPAGIEVAATAAERGHRVALWEEGAQLGGQLLTAARMPYQDAFGRYLDYQSTRIERAGVTVETSCRATAEAVLAADVDEVVVATGARAHTPLDIPGITSAHVKDVRDVLRNPAGVGHRVVMVVEDDHMAPLGTADLLSSRGHDLTIVYRTAEFAPLVGRYNIGPSMARLFAARTVLLPMHRLAAIEDRTVHTEDVYGGSLTSFEDVDSVVLACGSRSDSHLHAELEGKVEHLHLIGDAYASRRLTYATRQGDVLGRML</sequence>
<dbReference type="InterPro" id="IPR001155">
    <property type="entry name" value="OxRdtase_FMN_N"/>
</dbReference>
<dbReference type="Gene3D" id="3.20.20.70">
    <property type="entry name" value="Aldolase class I"/>
    <property type="match status" value="1"/>
</dbReference>
<dbReference type="PRINTS" id="PR00411">
    <property type="entry name" value="PNDRDTASEI"/>
</dbReference>
<comment type="caution">
    <text evidence="12">The sequence shown here is derived from an EMBL/GenBank/DDBJ whole genome shotgun (WGS) entry which is preliminary data.</text>
</comment>
<evidence type="ECO:0000256" key="1">
    <source>
        <dbReference type="ARBA" id="ARBA00001917"/>
    </source>
</evidence>
<dbReference type="GO" id="GO:0010181">
    <property type="term" value="F:FMN binding"/>
    <property type="evidence" value="ECO:0007669"/>
    <property type="project" value="InterPro"/>
</dbReference>
<dbReference type="Proteomes" id="UP000475545">
    <property type="component" value="Unassembled WGS sequence"/>
</dbReference>
<dbReference type="GO" id="GO:0033543">
    <property type="term" value="P:fatty acid beta-oxidation, unsaturated, even number, reductase/isomerase pathway"/>
    <property type="evidence" value="ECO:0007669"/>
    <property type="project" value="TreeGrafter"/>
</dbReference>
<dbReference type="RefSeq" id="WP_160904378.1">
    <property type="nucleotide sequence ID" value="NZ_CP102850.1"/>
</dbReference>
<comment type="cofactor">
    <cofactor evidence="1">
        <name>FMN</name>
        <dbReference type="ChEBI" id="CHEBI:58210"/>
    </cofactor>
</comment>
<evidence type="ECO:0000256" key="4">
    <source>
        <dbReference type="ARBA" id="ARBA00022630"/>
    </source>
</evidence>
<dbReference type="GO" id="GO:0046872">
    <property type="term" value="F:metal ion binding"/>
    <property type="evidence" value="ECO:0007669"/>
    <property type="project" value="UniProtKB-KW"/>
</dbReference>
<feature type="domain" description="FAD/NAD(P)-binding" evidence="11">
    <location>
        <begin position="387"/>
        <end position="615"/>
    </location>
</feature>
<keyword evidence="4" id="KW-0285">Flavoprotein</keyword>
<proteinExistence type="inferred from homology"/>
<dbReference type="Pfam" id="PF07992">
    <property type="entry name" value="Pyr_redox_2"/>
    <property type="match status" value="1"/>
</dbReference>
<evidence type="ECO:0000256" key="9">
    <source>
        <dbReference type="ARBA" id="ARBA00023014"/>
    </source>
</evidence>
<evidence type="ECO:0000313" key="13">
    <source>
        <dbReference type="Proteomes" id="UP000475545"/>
    </source>
</evidence>
<protein>
    <submittedName>
        <fullName evidence="12">NAD(P)-binding protein</fullName>
    </submittedName>
</protein>
<feature type="domain" description="NADH:flavin oxidoreductase/NADH oxidase N-terminal" evidence="10">
    <location>
        <begin position="9"/>
        <end position="341"/>
    </location>
</feature>
<evidence type="ECO:0000313" key="12">
    <source>
        <dbReference type="EMBL" id="MXP24185.1"/>
    </source>
</evidence>
<comment type="similarity">
    <text evidence="3">In the N-terminal section; belongs to the NADH:flavin oxidoreductase/NADH oxidase family.</text>
</comment>
<dbReference type="PRINTS" id="PR00368">
    <property type="entry name" value="FADPNR"/>
</dbReference>
<dbReference type="EMBL" id="WMBR01000009">
    <property type="protein sequence ID" value="MXP24185.1"/>
    <property type="molecule type" value="Genomic_DNA"/>
</dbReference>
<dbReference type="Gene3D" id="3.40.50.720">
    <property type="entry name" value="NAD(P)-binding Rossmann-like Domain"/>
    <property type="match status" value="1"/>
</dbReference>
<comment type="cofactor">
    <cofactor evidence="2">
        <name>[4Fe-4S] cluster</name>
        <dbReference type="ChEBI" id="CHEBI:49883"/>
    </cofactor>
</comment>
<evidence type="ECO:0000259" key="10">
    <source>
        <dbReference type="Pfam" id="PF00724"/>
    </source>
</evidence>
<dbReference type="Gene3D" id="3.50.50.60">
    <property type="entry name" value="FAD/NAD(P)-binding domain"/>
    <property type="match status" value="1"/>
</dbReference>
<evidence type="ECO:0000256" key="7">
    <source>
        <dbReference type="ARBA" id="ARBA00023002"/>
    </source>
</evidence>
<dbReference type="PANTHER" id="PTHR42917">
    <property type="entry name" value="2,4-DIENOYL-COA REDUCTASE"/>
    <property type="match status" value="1"/>
</dbReference>
<dbReference type="SUPFAM" id="SSF51395">
    <property type="entry name" value="FMN-linked oxidoreductases"/>
    <property type="match status" value="1"/>
</dbReference>
<keyword evidence="6" id="KW-0479">Metal-binding</keyword>
<keyword evidence="7" id="KW-0560">Oxidoreductase</keyword>
<keyword evidence="8" id="KW-0408">Iron</keyword>
<dbReference type="GO" id="GO:0008670">
    <property type="term" value="F:2,4-dienoyl-CoA reductase (NADPH) activity"/>
    <property type="evidence" value="ECO:0007669"/>
    <property type="project" value="TreeGrafter"/>
</dbReference>
<dbReference type="AlphaFoldDB" id="A0A6L7GZA5"/>
<dbReference type="GO" id="GO:0051536">
    <property type="term" value="F:iron-sulfur cluster binding"/>
    <property type="evidence" value="ECO:0007669"/>
    <property type="project" value="UniProtKB-KW"/>
</dbReference>
<keyword evidence="9" id="KW-0411">Iron-sulfur</keyword>
<keyword evidence="13" id="KW-1185">Reference proteome</keyword>
<evidence type="ECO:0000259" key="11">
    <source>
        <dbReference type="Pfam" id="PF07992"/>
    </source>
</evidence>
<gene>
    <name evidence="12" type="ORF">GIY30_22900</name>
</gene>
<dbReference type="InterPro" id="IPR013785">
    <property type="entry name" value="Aldolase_TIM"/>
</dbReference>
<name>A0A6L7GZA5_9ACTN</name>
<dbReference type="SUPFAM" id="SSF51905">
    <property type="entry name" value="FAD/NAD(P)-binding domain"/>
    <property type="match status" value="1"/>
</dbReference>
<evidence type="ECO:0000256" key="8">
    <source>
        <dbReference type="ARBA" id="ARBA00023004"/>
    </source>
</evidence>
<accession>A0A6L7GZA5</accession>
<dbReference type="Pfam" id="PF00724">
    <property type="entry name" value="Oxidored_FMN"/>
    <property type="match status" value="1"/>
</dbReference>
<dbReference type="InterPro" id="IPR051793">
    <property type="entry name" value="NADH:flavin_oxidoreductase"/>
</dbReference>
<keyword evidence="5" id="KW-0288">FMN</keyword>
<dbReference type="InterPro" id="IPR036188">
    <property type="entry name" value="FAD/NAD-bd_sf"/>
</dbReference>
<dbReference type="InterPro" id="IPR023753">
    <property type="entry name" value="FAD/NAD-binding_dom"/>
</dbReference>
<reference evidence="12 13" key="1">
    <citation type="submission" date="2019-11" db="EMBL/GenBank/DDBJ databases">
        <title>Gordonia sp. nov., a novel actinobacterium isolated from mangrove soil in Hainan.</title>
        <authorList>
            <person name="Huang X."/>
            <person name="Xie Y."/>
            <person name="Chu X."/>
            <person name="Xiao K."/>
        </authorList>
    </citation>
    <scope>NUCLEOTIDE SEQUENCE [LARGE SCALE GENOMIC DNA]</scope>
    <source>
        <strain evidence="12 13">HNM0687</strain>
    </source>
</reference>
<dbReference type="PANTHER" id="PTHR42917:SF2">
    <property type="entry name" value="2,4-DIENOYL-COA REDUCTASE [(2E)-ENOYL-COA-PRODUCING]"/>
    <property type="match status" value="1"/>
</dbReference>
<evidence type="ECO:0000256" key="5">
    <source>
        <dbReference type="ARBA" id="ARBA00022643"/>
    </source>
</evidence>
<evidence type="ECO:0000256" key="6">
    <source>
        <dbReference type="ARBA" id="ARBA00022723"/>
    </source>
</evidence>
<organism evidence="12 13">
    <name type="scientific">Gordonia mangrovi</name>
    <dbReference type="NCBI Taxonomy" id="2665643"/>
    <lineage>
        <taxon>Bacteria</taxon>
        <taxon>Bacillati</taxon>
        <taxon>Actinomycetota</taxon>
        <taxon>Actinomycetes</taxon>
        <taxon>Mycobacteriales</taxon>
        <taxon>Gordoniaceae</taxon>
        <taxon>Gordonia</taxon>
    </lineage>
</organism>